<dbReference type="InterPro" id="IPR036388">
    <property type="entry name" value="WH-like_DNA-bd_sf"/>
</dbReference>
<dbReference type="PROSITE" id="PS51118">
    <property type="entry name" value="HTH_HXLR"/>
    <property type="match status" value="1"/>
</dbReference>
<gene>
    <name evidence="5" type="ORF">LZ495_31265</name>
</gene>
<sequence>MTIRTAAQRRADAAAEQRARFDSCPANRVMERISDKWVALVFRALADGPLRRGDLARALPGASPKVLTETLRRLERDGLLARAVEAGVPVRVAYGLTEVGLDLLPVLDTVARWAEANIAGIDAAQDAYDARTGHEG</sequence>
<dbReference type="PANTHER" id="PTHR33204:SF18">
    <property type="entry name" value="TRANSCRIPTIONAL REGULATORY PROTEIN"/>
    <property type="match status" value="1"/>
</dbReference>
<evidence type="ECO:0000256" key="3">
    <source>
        <dbReference type="ARBA" id="ARBA00023163"/>
    </source>
</evidence>
<proteinExistence type="predicted"/>
<dbReference type="SUPFAM" id="SSF46785">
    <property type="entry name" value="Winged helix' DNA-binding domain"/>
    <property type="match status" value="1"/>
</dbReference>
<keyword evidence="6" id="KW-1185">Reference proteome</keyword>
<evidence type="ECO:0000256" key="2">
    <source>
        <dbReference type="ARBA" id="ARBA00023125"/>
    </source>
</evidence>
<dbReference type="InterPro" id="IPR036390">
    <property type="entry name" value="WH_DNA-bd_sf"/>
</dbReference>
<dbReference type="Pfam" id="PF01638">
    <property type="entry name" value="HxlR"/>
    <property type="match status" value="1"/>
</dbReference>
<keyword evidence="1" id="KW-0805">Transcription regulation</keyword>
<accession>A0AA41U770</accession>
<evidence type="ECO:0000313" key="6">
    <source>
        <dbReference type="Proteomes" id="UP001165378"/>
    </source>
</evidence>
<keyword evidence="3" id="KW-0804">Transcription</keyword>
<evidence type="ECO:0000256" key="1">
    <source>
        <dbReference type="ARBA" id="ARBA00023015"/>
    </source>
</evidence>
<evidence type="ECO:0000259" key="4">
    <source>
        <dbReference type="PROSITE" id="PS51118"/>
    </source>
</evidence>
<name>A0AA41U770_9ACTN</name>
<organism evidence="5 6">
    <name type="scientific">Yinghuangia soli</name>
    <dbReference type="NCBI Taxonomy" id="2908204"/>
    <lineage>
        <taxon>Bacteria</taxon>
        <taxon>Bacillati</taxon>
        <taxon>Actinomycetota</taxon>
        <taxon>Actinomycetes</taxon>
        <taxon>Kitasatosporales</taxon>
        <taxon>Streptomycetaceae</taxon>
        <taxon>Yinghuangia</taxon>
    </lineage>
</organism>
<dbReference type="AlphaFoldDB" id="A0AA41U770"/>
<dbReference type="EMBL" id="JAKFHA010000025">
    <property type="protein sequence ID" value="MCF2531674.1"/>
    <property type="molecule type" value="Genomic_DNA"/>
</dbReference>
<dbReference type="GO" id="GO:0003677">
    <property type="term" value="F:DNA binding"/>
    <property type="evidence" value="ECO:0007669"/>
    <property type="project" value="UniProtKB-KW"/>
</dbReference>
<reference evidence="5" key="1">
    <citation type="submission" date="2022-01" db="EMBL/GenBank/DDBJ databases">
        <title>Genome-Based Taxonomic Classification of the Phylum Actinobacteria.</title>
        <authorList>
            <person name="Gao Y."/>
        </authorList>
    </citation>
    <scope>NUCLEOTIDE SEQUENCE</scope>
    <source>
        <strain evidence="5">KLBMP 8922</strain>
    </source>
</reference>
<evidence type="ECO:0000313" key="5">
    <source>
        <dbReference type="EMBL" id="MCF2531674.1"/>
    </source>
</evidence>
<dbReference type="Proteomes" id="UP001165378">
    <property type="component" value="Unassembled WGS sequence"/>
</dbReference>
<dbReference type="Gene3D" id="1.10.10.10">
    <property type="entry name" value="Winged helix-like DNA-binding domain superfamily/Winged helix DNA-binding domain"/>
    <property type="match status" value="1"/>
</dbReference>
<keyword evidence="2" id="KW-0238">DNA-binding</keyword>
<comment type="caution">
    <text evidence="5">The sequence shown here is derived from an EMBL/GenBank/DDBJ whole genome shotgun (WGS) entry which is preliminary data.</text>
</comment>
<protein>
    <submittedName>
        <fullName evidence="5">Helix-turn-helix transcriptional regulator</fullName>
    </submittedName>
</protein>
<dbReference type="InterPro" id="IPR002577">
    <property type="entry name" value="HTH_HxlR"/>
</dbReference>
<feature type="domain" description="HTH hxlR-type" evidence="4">
    <location>
        <begin position="24"/>
        <end position="122"/>
    </location>
</feature>
<dbReference type="PANTHER" id="PTHR33204">
    <property type="entry name" value="TRANSCRIPTIONAL REGULATOR, MARR FAMILY"/>
    <property type="match status" value="1"/>
</dbReference>
<dbReference type="RefSeq" id="WP_235056320.1">
    <property type="nucleotide sequence ID" value="NZ_JAKFHA010000025.1"/>
</dbReference>